<dbReference type="InterPro" id="IPR009506">
    <property type="entry name" value="YjiS-like"/>
</dbReference>
<protein>
    <recommendedName>
        <fullName evidence="1">YjiS-like domain-containing protein</fullName>
    </recommendedName>
</protein>
<sequence length="72" mass="7956">MAVYYNTPTTYGTAAAVNRFFSQLGDIAGSIEAWNDARVTRKALSALSDRELDDIGLVRGDIEHVALNHFIR</sequence>
<dbReference type="AlphaFoldDB" id="A0A0F9LQG3"/>
<gene>
    <name evidence="2" type="ORF">LCGC14_1186390</name>
</gene>
<organism evidence="2">
    <name type="scientific">marine sediment metagenome</name>
    <dbReference type="NCBI Taxonomy" id="412755"/>
    <lineage>
        <taxon>unclassified sequences</taxon>
        <taxon>metagenomes</taxon>
        <taxon>ecological metagenomes</taxon>
    </lineage>
</organism>
<proteinExistence type="predicted"/>
<dbReference type="EMBL" id="LAZR01005984">
    <property type="protein sequence ID" value="KKM95618.1"/>
    <property type="molecule type" value="Genomic_DNA"/>
</dbReference>
<dbReference type="Pfam" id="PF06568">
    <property type="entry name" value="YjiS-like"/>
    <property type="match status" value="1"/>
</dbReference>
<name>A0A0F9LQG3_9ZZZZ</name>
<feature type="domain" description="YjiS-like" evidence="1">
    <location>
        <begin position="29"/>
        <end position="63"/>
    </location>
</feature>
<evidence type="ECO:0000259" key="1">
    <source>
        <dbReference type="Pfam" id="PF06568"/>
    </source>
</evidence>
<comment type="caution">
    <text evidence="2">The sequence shown here is derived from an EMBL/GenBank/DDBJ whole genome shotgun (WGS) entry which is preliminary data.</text>
</comment>
<reference evidence="2" key="1">
    <citation type="journal article" date="2015" name="Nature">
        <title>Complex archaea that bridge the gap between prokaryotes and eukaryotes.</title>
        <authorList>
            <person name="Spang A."/>
            <person name="Saw J.H."/>
            <person name="Jorgensen S.L."/>
            <person name="Zaremba-Niedzwiedzka K."/>
            <person name="Martijn J."/>
            <person name="Lind A.E."/>
            <person name="van Eijk R."/>
            <person name="Schleper C."/>
            <person name="Guy L."/>
            <person name="Ettema T.J."/>
        </authorList>
    </citation>
    <scope>NUCLEOTIDE SEQUENCE</scope>
</reference>
<accession>A0A0F9LQG3</accession>
<evidence type="ECO:0000313" key="2">
    <source>
        <dbReference type="EMBL" id="KKM95618.1"/>
    </source>
</evidence>